<dbReference type="RefSeq" id="WP_369780035.1">
    <property type="nucleotide sequence ID" value="NZ_CP165727.1"/>
</dbReference>
<dbReference type="EMBL" id="CP165727">
    <property type="protein sequence ID" value="XDV68532.1"/>
    <property type="molecule type" value="Genomic_DNA"/>
</dbReference>
<sequence>MANELKYGDAVTLQNGFASWTGGYLEVNGPGPSSPGYEVDTASTATCEGLSGTWKIASASGKADGATVTSGDLVFLVSQYNNSTPSYLDVSGGAGYNSGKYSVSASGKQNREGYSGEWFLFAETSSTQDGAIRTGDVVHILSNYGTANGGWLEIMGGAPAPATGLHGVYTNAYANRDNGSGSWRFARA</sequence>
<name>A0AB39YHF8_9ACTN</name>
<accession>A0AB39YHF8</accession>
<dbReference type="AlphaFoldDB" id="A0AB39YHF8"/>
<gene>
    <name evidence="1" type="ORF">AB5J51_39425</name>
</gene>
<reference evidence="1" key="1">
    <citation type="submission" date="2024-08" db="EMBL/GenBank/DDBJ databases">
        <authorList>
            <person name="Yu S.T."/>
        </authorList>
    </citation>
    <scope>NUCLEOTIDE SEQUENCE</scope>
    <source>
        <strain evidence="1">R33</strain>
    </source>
</reference>
<organism evidence="1">
    <name type="scientific">Streptomyces sp. R33</name>
    <dbReference type="NCBI Taxonomy" id="3238629"/>
    <lineage>
        <taxon>Bacteria</taxon>
        <taxon>Bacillati</taxon>
        <taxon>Actinomycetota</taxon>
        <taxon>Actinomycetes</taxon>
        <taxon>Kitasatosporales</taxon>
        <taxon>Streptomycetaceae</taxon>
        <taxon>Streptomyces</taxon>
    </lineage>
</organism>
<evidence type="ECO:0000313" key="1">
    <source>
        <dbReference type="EMBL" id="XDV68532.1"/>
    </source>
</evidence>
<proteinExistence type="predicted"/>
<protein>
    <submittedName>
        <fullName evidence="1">Uncharacterized protein</fullName>
    </submittedName>
</protein>